<dbReference type="Proteomes" id="UP000035763">
    <property type="component" value="Unassembled WGS sequence"/>
</dbReference>
<gene>
    <name evidence="1" type="ORF">BN11_10038</name>
</gene>
<protein>
    <submittedName>
        <fullName evidence="1">Uncharacterized protein</fullName>
    </submittedName>
</protein>
<evidence type="ECO:0000313" key="1">
    <source>
        <dbReference type="EMBL" id="CCH71595.1"/>
    </source>
</evidence>
<proteinExistence type="predicted"/>
<name>W6JT53_9MICO</name>
<evidence type="ECO:0000313" key="2">
    <source>
        <dbReference type="Proteomes" id="UP000035763"/>
    </source>
</evidence>
<dbReference type="STRING" id="1193182.BN11_10038"/>
<keyword evidence="2" id="KW-1185">Reference proteome</keyword>
<accession>W6JT53</accession>
<sequence>MAGLVPDGAAKWPAYLRATEAG</sequence>
<dbReference type="EMBL" id="CAJA01000001">
    <property type="protein sequence ID" value="CCH71595.1"/>
    <property type="molecule type" value="Genomic_DNA"/>
</dbReference>
<reference evidence="1 2" key="1">
    <citation type="journal article" date="2013" name="ISME J.">
        <title>A metabolic model for members of the genus Tetrasphaera involved in enhanced biological phosphorus removal.</title>
        <authorList>
            <person name="Kristiansen R."/>
            <person name="Nguyen H.T.T."/>
            <person name="Saunders A.M."/>
            <person name="Nielsen J.L."/>
            <person name="Wimmer R."/>
            <person name="Le V.Q."/>
            <person name="McIlroy S.J."/>
            <person name="Petrovski S."/>
            <person name="Seviour R.J."/>
            <person name="Calteau A."/>
            <person name="Nielsen K.L."/>
            <person name="Nielsen P.H."/>
        </authorList>
    </citation>
    <scope>NUCLEOTIDE SEQUENCE [LARGE SCALE GENOMIC DNA]</scope>
    <source>
        <strain evidence="1 2">Ben110</strain>
    </source>
</reference>
<comment type="caution">
    <text evidence="1">The sequence shown here is derived from an EMBL/GenBank/DDBJ whole genome shotgun (WGS) entry which is preliminary data.</text>
</comment>
<dbReference type="AlphaFoldDB" id="W6JT53"/>
<organism evidence="1 2">
    <name type="scientific">Nostocoides australiense Ben110</name>
    <dbReference type="NCBI Taxonomy" id="1193182"/>
    <lineage>
        <taxon>Bacteria</taxon>
        <taxon>Bacillati</taxon>
        <taxon>Actinomycetota</taxon>
        <taxon>Actinomycetes</taxon>
        <taxon>Micrococcales</taxon>
        <taxon>Intrasporangiaceae</taxon>
        <taxon>Nostocoides</taxon>
    </lineage>
</organism>